<dbReference type="OrthoDB" id="544350at2759"/>
<dbReference type="PANTHER" id="PTHR44329">
    <property type="entry name" value="SERINE/THREONINE-PROTEIN KINASE TNNI3K-RELATED"/>
    <property type="match status" value="1"/>
</dbReference>
<dbReference type="GO" id="GO:0004674">
    <property type="term" value="F:protein serine/threonine kinase activity"/>
    <property type="evidence" value="ECO:0007669"/>
    <property type="project" value="TreeGrafter"/>
</dbReference>
<dbReference type="SUPFAM" id="SSF56112">
    <property type="entry name" value="Protein kinase-like (PK-like)"/>
    <property type="match status" value="1"/>
</dbReference>
<comment type="caution">
    <text evidence="2">The sequence shown here is derived from an EMBL/GenBank/DDBJ whole genome shotgun (WGS) entry which is preliminary data.</text>
</comment>
<dbReference type="GO" id="GO:0005524">
    <property type="term" value="F:ATP binding"/>
    <property type="evidence" value="ECO:0007669"/>
    <property type="project" value="InterPro"/>
</dbReference>
<keyword evidence="3" id="KW-1185">Reference proteome</keyword>
<sequence>MLIFWRGYAEFPTFHPKFQKKNFKREYDSGCIVVVLANEYQNKGVTSQIRKCALCNEDNTSEAWCLSCDPSITTRWTIGNKDIDDCMKEFQLRFWSYKNAIEWIPFDKLSDIKEISKEKILIHLHGRPNCSYLNNIYADFHSGNILQDQQSHIIDLGLSKKKDDNASENETYSVMPYVPPKVLTETAAYTSSRYLWFGIIMAEMLNGQRPFNSYKFKIKSAVKICKGLRPEFASVTPKCYIELAEKYMNSDPQEHPDT</sequence>
<evidence type="ECO:0000313" key="2">
    <source>
        <dbReference type="EMBL" id="RIB07387.1"/>
    </source>
</evidence>
<organism evidence="2 3">
    <name type="scientific">Gigaspora rosea</name>
    <dbReference type="NCBI Taxonomy" id="44941"/>
    <lineage>
        <taxon>Eukaryota</taxon>
        <taxon>Fungi</taxon>
        <taxon>Fungi incertae sedis</taxon>
        <taxon>Mucoromycota</taxon>
        <taxon>Glomeromycotina</taxon>
        <taxon>Glomeromycetes</taxon>
        <taxon>Diversisporales</taxon>
        <taxon>Gigasporaceae</taxon>
        <taxon>Gigaspora</taxon>
    </lineage>
</organism>
<dbReference type="AlphaFoldDB" id="A0A397UE91"/>
<evidence type="ECO:0000259" key="1">
    <source>
        <dbReference type="PROSITE" id="PS50011"/>
    </source>
</evidence>
<dbReference type="Proteomes" id="UP000266673">
    <property type="component" value="Unassembled WGS sequence"/>
</dbReference>
<dbReference type="EMBL" id="QKWP01001665">
    <property type="protein sequence ID" value="RIB07387.1"/>
    <property type="molecule type" value="Genomic_DNA"/>
</dbReference>
<feature type="domain" description="Protein kinase" evidence="1">
    <location>
        <begin position="1"/>
        <end position="258"/>
    </location>
</feature>
<dbReference type="Pfam" id="PF00069">
    <property type="entry name" value="Pkinase"/>
    <property type="match status" value="1"/>
</dbReference>
<dbReference type="Gene3D" id="1.10.510.10">
    <property type="entry name" value="Transferase(Phosphotransferase) domain 1"/>
    <property type="match status" value="1"/>
</dbReference>
<dbReference type="STRING" id="44941.A0A397UE91"/>
<gene>
    <name evidence="2" type="ORF">C2G38_2214612</name>
</gene>
<dbReference type="InterPro" id="IPR000719">
    <property type="entry name" value="Prot_kinase_dom"/>
</dbReference>
<evidence type="ECO:0000313" key="3">
    <source>
        <dbReference type="Proteomes" id="UP000266673"/>
    </source>
</evidence>
<dbReference type="PANTHER" id="PTHR44329:SF214">
    <property type="entry name" value="PROTEIN KINASE DOMAIN-CONTAINING PROTEIN"/>
    <property type="match status" value="1"/>
</dbReference>
<name>A0A397UE91_9GLOM</name>
<protein>
    <recommendedName>
        <fullName evidence="1">Protein kinase domain-containing protein</fullName>
    </recommendedName>
</protein>
<dbReference type="InterPro" id="IPR051681">
    <property type="entry name" value="Ser/Thr_Kinases-Pseudokinases"/>
</dbReference>
<accession>A0A397UE91</accession>
<dbReference type="PROSITE" id="PS50011">
    <property type="entry name" value="PROTEIN_KINASE_DOM"/>
    <property type="match status" value="1"/>
</dbReference>
<proteinExistence type="predicted"/>
<reference evidence="2 3" key="1">
    <citation type="submission" date="2018-06" db="EMBL/GenBank/DDBJ databases">
        <title>Comparative genomics reveals the genomic features of Rhizophagus irregularis, R. cerebriforme, R. diaphanum and Gigaspora rosea, and their symbiotic lifestyle signature.</title>
        <authorList>
            <person name="Morin E."/>
            <person name="San Clemente H."/>
            <person name="Chen E.C.H."/>
            <person name="De La Providencia I."/>
            <person name="Hainaut M."/>
            <person name="Kuo A."/>
            <person name="Kohler A."/>
            <person name="Murat C."/>
            <person name="Tang N."/>
            <person name="Roy S."/>
            <person name="Loubradou J."/>
            <person name="Henrissat B."/>
            <person name="Grigoriev I.V."/>
            <person name="Corradi N."/>
            <person name="Roux C."/>
            <person name="Martin F.M."/>
        </authorList>
    </citation>
    <scope>NUCLEOTIDE SEQUENCE [LARGE SCALE GENOMIC DNA]</scope>
    <source>
        <strain evidence="2 3">DAOM 194757</strain>
    </source>
</reference>
<dbReference type="InterPro" id="IPR011009">
    <property type="entry name" value="Kinase-like_dom_sf"/>
</dbReference>